<evidence type="ECO:0000256" key="1">
    <source>
        <dbReference type="SAM" id="MobiDB-lite"/>
    </source>
</evidence>
<reference evidence="4 5" key="1">
    <citation type="journal article" date="2006" name="Science">
        <title>Genome of rice cluster I archaea -- the key methane producers in the rice rhizosphere.</title>
        <authorList>
            <person name="Erkel C."/>
            <person name="Kube M."/>
            <person name="Reinhardt R."/>
            <person name="Liesack W."/>
        </authorList>
    </citation>
    <scope>NUCLEOTIDE SEQUENCE [LARGE SCALE GENOMIC DNA]</scope>
    <source>
        <strain evidence="5">DSM 22066 / NBRC 105507 / MRE50</strain>
    </source>
</reference>
<dbReference type="KEGG" id="rci:RCIX784"/>
<organism evidence="4 5">
    <name type="scientific">Methanocella arvoryzae (strain DSM 22066 / NBRC 105507 / MRE50)</name>
    <dbReference type="NCBI Taxonomy" id="351160"/>
    <lineage>
        <taxon>Archaea</taxon>
        <taxon>Methanobacteriati</taxon>
        <taxon>Methanobacteriota</taxon>
        <taxon>Stenosarchaea group</taxon>
        <taxon>Methanomicrobia</taxon>
        <taxon>Methanocellales</taxon>
        <taxon>Methanocellaceae</taxon>
        <taxon>Methanocella</taxon>
    </lineage>
</organism>
<dbReference type="PANTHER" id="PTHR39198:SF1">
    <property type="entry name" value="ALPHA-GALACTOSIDASE NEW3 DOMAIN-CONTAINING PROTEIN"/>
    <property type="match status" value="1"/>
</dbReference>
<name>Q0W638_METAR</name>
<evidence type="ECO:0000313" key="4">
    <source>
        <dbReference type="EMBL" id="CAJ36155.1"/>
    </source>
</evidence>
<evidence type="ECO:0000256" key="2">
    <source>
        <dbReference type="SAM" id="Phobius"/>
    </source>
</evidence>
<gene>
    <name evidence="4" type="ORF">RCIX784</name>
</gene>
<dbReference type="Gene3D" id="2.60.40.10">
    <property type="entry name" value="Immunoglobulins"/>
    <property type="match status" value="1"/>
</dbReference>
<proteinExistence type="predicted"/>
<feature type="transmembrane region" description="Helical" evidence="2">
    <location>
        <begin position="449"/>
        <end position="469"/>
    </location>
</feature>
<dbReference type="AlphaFoldDB" id="Q0W638"/>
<evidence type="ECO:0000313" key="5">
    <source>
        <dbReference type="Proteomes" id="UP000000663"/>
    </source>
</evidence>
<dbReference type="STRING" id="351160.RCIX784"/>
<dbReference type="InterPro" id="IPR013783">
    <property type="entry name" value="Ig-like_fold"/>
</dbReference>
<dbReference type="Proteomes" id="UP000000663">
    <property type="component" value="Chromosome"/>
</dbReference>
<keyword evidence="2" id="KW-0812">Transmembrane</keyword>
<protein>
    <recommendedName>
        <fullName evidence="3">Alpha-galactosidase NEW3 domain-containing protein</fullName>
    </recommendedName>
</protein>
<dbReference type="eggNOG" id="arCOG02081">
    <property type="taxonomic scope" value="Archaea"/>
</dbReference>
<sequence length="475" mass="51373">MRHYITIVLVALLLLAAPVAAAESGYEVLYSQWTKDGTIVSANGCYVTPEITNGSNVHLCVKKPGGYAETNYSASVDGLIHYYDQLRIYVIDVDYAGGQVYLELSRPTSGGGSTSASTGTRVSCDTPGQSALGGDKVSFPIVIQNNDNDDRTYSLSAQNDYPELGWTTCFSYGDKTVYKVNVPGKQSKTISFDVQTTSSSTLGEKKLIAKVGDKSIDLYVDITSVNHTADLSAKYGSVVESIGNKIFYELRIKNMQPNENDYLLSVTGLPENWYAQFKEDKASTSEMAEVIVPAGSEKTIFLEIVPPYSVQPGEYNFTAVVSAPGKDTLTKDLTLKLKSSSDMVVSSGRLSYETKPGQPVEFDVYVSNTGKGAALTNVMIETQAPSGWYVTVTPEKANSIQAGGSQKFHVKIDPPGNIVASDYGVTLKVKSDQTAKSIDYRITVTTDSYIPYIGGAIVVIVLVSLFVVVKKFGRR</sequence>
<keyword evidence="2" id="KW-1133">Transmembrane helix</keyword>
<feature type="domain" description="Alpha-galactosidase NEW3" evidence="3">
    <location>
        <begin position="355"/>
        <end position="430"/>
    </location>
</feature>
<dbReference type="RefSeq" id="WP_012036356.1">
    <property type="nucleotide sequence ID" value="NC_009464.1"/>
</dbReference>
<dbReference type="OrthoDB" id="110363at2157"/>
<keyword evidence="2" id="KW-0472">Membrane</keyword>
<evidence type="ECO:0000259" key="3">
    <source>
        <dbReference type="Pfam" id="PF10633"/>
    </source>
</evidence>
<accession>Q0W638</accession>
<dbReference type="Pfam" id="PF10633">
    <property type="entry name" value="NPCBM_assoc"/>
    <property type="match status" value="1"/>
</dbReference>
<feature type="region of interest" description="Disordered" evidence="1">
    <location>
        <begin position="106"/>
        <end position="131"/>
    </location>
</feature>
<dbReference type="EMBL" id="AM114193">
    <property type="protein sequence ID" value="CAJ36155.1"/>
    <property type="molecule type" value="Genomic_DNA"/>
</dbReference>
<dbReference type="PANTHER" id="PTHR39198">
    <property type="entry name" value="HYPOTHETICAL MEMBRANE PROTEIN, CONSERVED"/>
    <property type="match status" value="1"/>
</dbReference>
<dbReference type="GeneID" id="5144291"/>
<dbReference type="InterPro" id="IPR018905">
    <property type="entry name" value="A-galactase_NEW3"/>
</dbReference>
<keyword evidence="5" id="KW-1185">Reference proteome</keyword>